<dbReference type="Pfam" id="PF02536">
    <property type="entry name" value="mTERF"/>
    <property type="match status" value="1"/>
</dbReference>
<comment type="similarity">
    <text evidence="1">Belongs to the mTERF family.</text>
</comment>
<keyword evidence="4" id="KW-0812">Transmembrane</keyword>
<dbReference type="AlphaFoldDB" id="A0A2I0ACW7"/>
<evidence type="ECO:0000313" key="6">
    <source>
        <dbReference type="Proteomes" id="UP000236161"/>
    </source>
</evidence>
<keyword evidence="2" id="KW-0804">Transcription</keyword>
<dbReference type="GO" id="GO:0006353">
    <property type="term" value="P:DNA-templated transcription termination"/>
    <property type="evidence" value="ECO:0007669"/>
    <property type="project" value="UniProtKB-KW"/>
</dbReference>
<evidence type="ECO:0000256" key="3">
    <source>
        <dbReference type="ARBA" id="ARBA00022946"/>
    </source>
</evidence>
<evidence type="ECO:0000256" key="4">
    <source>
        <dbReference type="SAM" id="Phobius"/>
    </source>
</evidence>
<dbReference type="InterPro" id="IPR038538">
    <property type="entry name" value="MTERF_sf"/>
</dbReference>
<keyword evidence="4" id="KW-1133">Transmembrane helix</keyword>
<dbReference type="EMBL" id="KZ451998">
    <property type="protein sequence ID" value="PKA53398.1"/>
    <property type="molecule type" value="Genomic_DNA"/>
</dbReference>
<feature type="transmembrane region" description="Helical" evidence="4">
    <location>
        <begin position="6"/>
        <end position="27"/>
    </location>
</feature>
<sequence length="470" mass="53670">MAGDGSSAVFLVVLVSLKGLFSSRLWIMAIRVSARRSLSLLVRSSPHRCFSCPPTTQSKSNFARQISLAGLLRRHGLPSSHLREFLQKNDFLLHSTSLEIESSIRELLSFGLSQKSFLSVVSLCPRSLELGYLTRWLEVFSDLGLSSTSSAGVIQMVLEQSARCRIEPEEFLRHCHLMRSAGLGTETMTRVFEELPTAFMNDGIDFKCRIDFLKEVVGIKADEELNRICQSYPAFLAFSINTRLRPLFAELSELEFDRNEIRNFLIQNPRLLLDMEPGELSRCVNLLNGLKCRIAIKKRILARGRLPAAIDVKLRIDFLSSHGLTRRDAFKILHVEPRSILYSTEELGKKMEFFLQKMGFCIDHLVEFPDFLGVNLEKQIVPRFQVMGALKSMGGLGMEVGLKHLVRFSRREFYNFFVKPYPECEQIFGGLVRESKVDQRTVKPKYPTGLWKLFKPKKFSDSEEDVKNLK</sequence>
<dbReference type="Gene3D" id="1.25.70.10">
    <property type="entry name" value="Transcription termination factor 3, mitochondrial"/>
    <property type="match status" value="2"/>
</dbReference>
<evidence type="ECO:0000256" key="1">
    <source>
        <dbReference type="ARBA" id="ARBA00007692"/>
    </source>
</evidence>
<evidence type="ECO:0000313" key="5">
    <source>
        <dbReference type="EMBL" id="PKA53398.1"/>
    </source>
</evidence>
<dbReference type="SMART" id="SM00733">
    <property type="entry name" value="Mterf"/>
    <property type="match status" value="5"/>
</dbReference>
<dbReference type="InterPro" id="IPR003690">
    <property type="entry name" value="MTERF"/>
</dbReference>
<keyword evidence="2" id="KW-0805">Transcription regulation</keyword>
<name>A0A2I0ACW7_9ASPA</name>
<evidence type="ECO:0000256" key="2">
    <source>
        <dbReference type="ARBA" id="ARBA00022472"/>
    </source>
</evidence>
<organism evidence="5 6">
    <name type="scientific">Apostasia shenzhenica</name>
    <dbReference type="NCBI Taxonomy" id="1088818"/>
    <lineage>
        <taxon>Eukaryota</taxon>
        <taxon>Viridiplantae</taxon>
        <taxon>Streptophyta</taxon>
        <taxon>Embryophyta</taxon>
        <taxon>Tracheophyta</taxon>
        <taxon>Spermatophyta</taxon>
        <taxon>Magnoliopsida</taxon>
        <taxon>Liliopsida</taxon>
        <taxon>Asparagales</taxon>
        <taxon>Orchidaceae</taxon>
        <taxon>Apostasioideae</taxon>
        <taxon>Apostasia</taxon>
    </lineage>
</organism>
<keyword evidence="3" id="KW-0809">Transit peptide</keyword>
<gene>
    <name evidence="5" type="ORF">AXF42_Ash012340</name>
</gene>
<keyword evidence="2" id="KW-0806">Transcription termination</keyword>
<proteinExistence type="inferred from homology"/>
<dbReference type="Proteomes" id="UP000236161">
    <property type="component" value="Unassembled WGS sequence"/>
</dbReference>
<keyword evidence="4" id="KW-0472">Membrane</keyword>
<dbReference type="GO" id="GO:0003676">
    <property type="term" value="F:nucleic acid binding"/>
    <property type="evidence" value="ECO:0007669"/>
    <property type="project" value="InterPro"/>
</dbReference>
<dbReference type="OrthoDB" id="637682at2759"/>
<reference evidence="5 6" key="1">
    <citation type="journal article" date="2017" name="Nature">
        <title>The Apostasia genome and the evolution of orchids.</title>
        <authorList>
            <person name="Zhang G.Q."/>
            <person name="Liu K.W."/>
            <person name="Li Z."/>
            <person name="Lohaus R."/>
            <person name="Hsiao Y.Y."/>
            <person name="Niu S.C."/>
            <person name="Wang J.Y."/>
            <person name="Lin Y.C."/>
            <person name="Xu Q."/>
            <person name="Chen L.J."/>
            <person name="Yoshida K."/>
            <person name="Fujiwara S."/>
            <person name="Wang Z.W."/>
            <person name="Zhang Y.Q."/>
            <person name="Mitsuda N."/>
            <person name="Wang M."/>
            <person name="Liu G.H."/>
            <person name="Pecoraro L."/>
            <person name="Huang H.X."/>
            <person name="Xiao X.J."/>
            <person name="Lin M."/>
            <person name="Wu X.Y."/>
            <person name="Wu W.L."/>
            <person name="Chen Y.Y."/>
            <person name="Chang S.B."/>
            <person name="Sakamoto S."/>
            <person name="Ohme-Takagi M."/>
            <person name="Yagi M."/>
            <person name="Zeng S.J."/>
            <person name="Shen C.Y."/>
            <person name="Yeh C.M."/>
            <person name="Luo Y.B."/>
            <person name="Tsai W.C."/>
            <person name="Van de Peer Y."/>
            <person name="Liu Z.J."/>
        </authorList>
    </citation>
    <scope>NUCLEOTIDE SEQUENCE [LARGE SCALE GENOMIC DNA]</scope>
    <source>
        <strain evidence="6">cv. Shenzhen</strain>
        <tissue evidence="5">Stem</tissue>
    </source>
</reference>
<dbReference type="PANTHER" id="PTHR13068:SF23">
    <property type="entry name" value="TRANSCRIPTION TERMINATION FACTOR MTERF15, MITOCHONDRIAL"/>
    <property type="match status" value="1"/>
</dbReference>
<keyword evidence="6" id="KW-1185">Reference proteome</keyword>
<dbReference type="PANTHER" id="PTHR13068">
    <property type="entry name" value="CGI-12 PROTEIN-RELATED"/>
    <property type="match status" value="1"/>
</dbReference>
<dbReference type="STRING" id="1088818.A0A2I0ACW7"/>
<evidence type="ECO:0008006" key="7">
    <source>
        <dbReference type="Google" id="ProtNLM"/>
    </source>
</evidence>
<accession>A0A2I0ACW7</accession>
<protein>
    <recommendedName>
        <fullName evidence="7">mTERF domain-containing protein 1, mitochondrial</fullName>
    </recommendedName>
</protein>